<feature type="compositionally biased region" description="Basic and acidic residues" evidence="1">
    <location>
        <begin position="125"/>
        <end position="138"/>
    </location>
</feature>
<organism evidence="2 3">
    <name type="scientific">Periplaneta americana</name>
    <name type="common">American cockroach</name>
    <name type="synonym">Blatta americana</name>
    <dbReference type="NCBI Taxonomy" id="6978"/>
    <lineage>
        <taxon>Eukaryota</taxon>
        <taxon>Metazoa</taxon>
        <taxon>Ecdysozoa</taxon>
        <taxon>Arthropoda</taxon>
        <taxon>Hexapoda</taxon>
        <taxon>Insecta</taxon>
        <taxon>Pterygota</taxon>
        <taxon>Neoptera</taxon>
        <taxon>Polyneoptera</taxon>
        <taxon>Dictyoptera</taxon>
        <taxon>Blattodea</taxon>
        <taxon>Blattoidea</taxon>
        <taxon>Blattidae</taxon>
        <taxon>Blattinae</taxon>
        <taxon>Periplaneta</taxon>
    </lineage>
</organism>
<feature type="region of interest" description="Disordered" evidence="1">
    <location>
        <begin position="24"/>
        <end position="52"/>
    </location>
</feature>
<keyword evidence="3" id="KW-1185">Reference proteome</keyword>
<sequence length="138" mass="15135">MASLCKGGNEPAVSLKAICNQSPLSPTTRFPLNHRPTDTRKEMDNESDDSQFSENEILSVLCSAFKTGETSVNVNKGILPDNSNAKENRPSENGLLQIRDYPSSVTDVDDPEEFVSATYSTSLHSSEKGKEKNLQAFH</sequence>
<protein>
    <submittedName>
        <fullName evidence="2">Uncharacterized protein</fullName>
    </submittedName>
</protein>
<evidence type="ECO:0000313" key="2">
    <source>
        <dbReference type="EMBL" id="KAJ4437840.1"/>
    </source>
</evidence>
<feature type="region of interest" description="Disordered" evidence="1">
    <location>
        <begin position="119"/>
        <end position="138"/>
    </location>
</feature>
<feature type="compositionally biased region" description="Basic and acidic residues" evidence="1">
    <location>
        <begin position="35"/>
        <end position="44"/>
    </location>
</feature>
<feature type="region of interest" description="Disordered" evidence="1">
    <location>
        <begin position="77"/>
        <end position="109"/>
    </location>
</feature>
<name>A0ABQ8SVS6_PERAM</name>
<dbReference type="EMBL" id="JAJSOF020000019">
    <property type="protein sequence ID" value="KAJ4437840.1"/>
    <property type="molecule type" value="Genomic_DNA"/>
</dbReference>
<gene>
    <name evidence="2" type="ORF">ANN_13778</name>
</gene>
<proteinExistence type="predicted"/>
<dbReference type="Proteomes" id="UP001148838">
    <property type="component" value="Unassembled WGS sequence"/>
</dbReference>
<evidence type="ECO:0000313" key="3">
    <source>
        <dbReference type="Proteomes" id="UP001148838"/>
    </source>
</evidence>
<comment type="caution">
    <text evidence="2">The sequence shown here is derived from an EMBL/GenBank/DDBJ whole genome shotgun (WGS) entry which is preliminary data.</text>
</comment>
<reference evidence="2 3" key="1">
    <citation type="journal article" date="2022" name="Allergy">
        <title>Genome assembly and annotation of Periplaneta americana reveal a comprehensive cockroach allergen profile.</title>
        <authorList>
            <person name="Wang L."/>
            <person name="Xiong Q."/>
            <person name="Saelim N."/>
            <person name="Wang L."/>
            <person name="Nong W."/>
            <person name="Wan A.T."/>
            <person name="Shi M."/>
            <person name="Liu X."/>
            <person name="Cao Q."/>
            <person name="Hui J.H.L."/>
            <person name="Sookrung N."/>
            <person name="Leung T.F."/>
            <person name="Tungtrongchitr A."/>
            <person name="Tsui S.K.W."/>
        </authorList>
    </citation>
    <scope>NUCLEOTIDE SEQUENCE [LARGE SCALE GENOMIC DNA]</scope>
    <source>
        <strain evidence="2">PWHHKU_190912</strain>
    </source>
</reference>
<accession>A0ABQ8SVS6</accession>
<evidence type="ECO:0000256" key="1">
    <source>
        <dbReference type="SAM" id="MobiDB-lite"/>
    </source>
</evidence>